<keyword evidence="2" id="KW-0349">Heme</keyword>
<gene>
    <name evidence="8" type="ORF">SAMN05660690_2261</name>
</gene>
<feature type="region of interest" description="Disordered" evidence="7">
    <location>
        <begin position="1"/>
        <end position="25"/>
    </location>
</feature>
<evidence type="ECO:0000256" key="2">
    <source>
        <dbReference type="ARBA" id="ARBA00022617"/>
    </source>
</evidence>
<keyword evidence="5" id="KW-0408">Iron</keyword>
<dbReference type="Pfam" id="PF00067">
    <property type="entry name" value="p450"/>
    <property type="match status" value="1"/>
</dbReference>
<dbReference type="Proteomes" id="UP000199416">
    <property type="component" value="Unassembled WGS sequence"/>
</dbReference>
<keyword evidence="4" id="KW-0560">Oxidoreductase</keyword>
<dbReference type="GO" id="GO:0020037">
    <property type="term" value="F:heme binding"/>
    <property type="evidence" value="ECO:0007669"/>
    <property type="project" value="InterPro"/>
</dbReference>
<dbReference type="PANTHER" id="PTHR46696">
    <property type="entry name" value="P450, PUTATIVE (EUROFUNG)-RELATED"/>
    <property type="match status" value="1"/>
</dbReference>
<reference evidence="9" key="1">
    <citation type="submission" date="2016-10" db="EMBL/GenBank/DDBJ databases">
        <authorList>
            <person name="Varghese N."/>
            <person name="Submissions S."/>
        </authorList>
    </citation>
    <scope>NUCLEOTIDE SEQUENCE [LARGE SCALE GENOMIC DNA]</scope>
    <source>
        <strain evidence="9">DSM 45421</strain>
    </source>
</reference>
<comment type="similarity">
    <text evidence="1">Belongs to the cytochrome P450 family.</text>
</comment>
<keyword evidence="6" id="KW-0503">Monooxygenase</keyword>
<dbReference type="AlphaFoldDB" id="A0A1G6NV32"/>
<feature type="compositionally biased region" description="Basic and acidic residues" evidence="7">
    <location>
        <begin position="1"/>
        <end position="13"/>
    </location>
</feature>
<dbReference type="FunFam" id="1.10.630.10:FF:000018">
    <property type="entry name" value="Cytochrome P450 monooxygenase"/>
    <property type="match status" value="1"/>
</dbReference>
<dbReference type="STRING" id="1190417.SAMN05660690_2261"/>
<sequence length="433" mass="48165">MCRNRDADPREPDVTSTATPQAPDILSPEYLADPYPFHRVLRDAHPVTFHEPTQSWLLSRYADVAGAFRSPAFSSRNYEWQLEPIHGRTILQMEGKEHATHRALLNPFFRGKGLEAFLPVVTRNAAELVDGVVQRAAGDLADGFAGRGRADLVAEFTTWFPINVMVDMLGLPKSDHQRFHGWYHSIMAHLNNLAGDPAVTARADQTREELRDYVLPIVRERREGDGDDLLSRLCRAEVDGERMSDEEIKAFVSLLLVAGGETTDKAIASMVRNLLDHPDQMAAVRADRSLADAVIAETLRFSGPVHMIMRQTEEAVELSGTTIPAGATCILMLAAANRDERRFQRPEQFDVRRPDLDVGRAFSGAADHVQFILGRHFCVGSLLARSEMTVALDLVLDRLPGLRYQEGFTPREAGLYTRSVESLLVEFDAPAAA</sequence>
<dbReference type="InterPro" id="IPR036396">
    <property type="entry name" value="Cyt_P450_sf"/>
</dbReference>
<evidence type="ECO:0000256" key="6">
    <source>
        <dbReference type="ARBA" id="ARBA00023033"/>
    </source>
</evidence>
<protein>
    <submittedName>
        <fullName evidence="8">Pulcherriminic acid synthase</fullName>
    </submittedName>
</protein>
<dbReference type="PANTHER" id="PTHR46696:SF3">
    <property type="entry name" value="PULCHERRIMINIC ACID SYNTHASE"/>
    <property type="match status" value="1"/>
</dbReference>
<dbReference type="InterPro" id="IPR002397">
    <property type="entry name" value="Cyt_P450_B"/>
</dbReference>
<name>A0A1G6NV32_9ACTN</name>
<evidence type="ECO:0000256" key="1">
    <source>
        <dbReference type="ARBA" id="ARBA00010617"/>
    </source>
</evidence>
<evidence type="ECO:0000256" key="3">
    <source>
        <dbReference type="ARBA" id="ARBA00022723"/>
    </source>
</evidence>
<proteinExistence type="inferred from homology"/>
<keyword evidence="9" id="KW-1185">Reference proteome</keyword>
<dbReference type="SUPFAM" id="SSF48264">
    <property type="entry name" value="Cytochrome P450"/>
    <property type="match status" value="1"/>
</dbReference>
<dbReference type="Gene3D" id="1.10.630.10">
    <property type="entry name" value="Cytochrome P450"/>
    <property type="match status" value="1"/>
</dbReference>
<dbReference type="PRINTS" id="PR00359">
    <property type="entry name" value="BP450"/>
</dbReference>
<evidence type="ECO:0000313" key="8">
    <source>
        <dbReference type="EMBL" id="SDC71880.1"/>
    </source>
</evidence>
<dbReference type="InterPro" id="IPR001128">
    <property type="entry name" value="Cyt_P450"/>
</dbReference>
<dbReference type="PRINTS" id="PR00385">
    <property type="entry name" value="P450"/>
</dbReference>
<dbReference type="OrthoDB" id="4133219at2"/>
<evidence type="ECO:0000256" key="5">
    <source>
        <dbReference type="ARBA" id="ARBA00023004"/>
    </source>
</evidence>
<dbReference type="GO" id="GO:0005506">
    <property type="term" value="F:iron ion binding"/>
    <property type="evidence" value="ECO:0007669"/>
    <property type="project" value="InterPro"/>
</dbReference>
<dbReference type="EMBL" id="FMZF01000003">
    <property type="protein sequence ID" value="SDC71880.1"/>
    <property type="molecule type" value="Genomic_DNA"/>
</dbReference>
<dbReference type="GO" id="GO:0016705">
    <property type="term" value="F:oxidoreductase activity, acting on paired donors, with incorporation or reduction of molecular oxygen"/>
    <property type="evidence" value="ECO:0007669"/>
    <property type="project" value="InterPro"/>
</dbReference>
<evidence type="ECO:0000313" key="9">
    <source>
        <dbReference type="Proteomes" id="UP000199416"/>
    </source>
</evidence>
<evidence type="ECO:0000256" key="4">
    <source>
        <dbReference type="ARBA" id="ARBA00023002"/>
    </source>
</evidence>
<accession>A0A1G6NV32</accession>
<dbReference type="GO" id="GO:0004497">
    <property type="term" value="F:monooxygenase activity"/>
    <property type="evidence" value="ECO:0007669"/>
    <property type="project" value="UniProtKB-KW"/>
</dbReference>
<organism evidence="8 9">
    <name type="scientific">Geodermatophilus telluris</name>
    <dbReference type="NCBI Taxonomy" id="1190417"/>
    <lineage>
        <taxon>Bacteria</taxon>
        <taxon>Bacillati</taxon>
        <taxon>Actinomycetota</taxon>
        <taxon>Actinomycetes</taxon>
        <taxon>Geodermatophilales</taxon>
        <taxon>Geodermatophilaceae</taxon>
        <taxon>Geodermatophilus</taxon>
    </lineage>
</organism>
<evidence type="ECO:0000256" key="7">
    <source>
        <dbReference type="SAM" id="MobiDB-lite"/>
    </source>
</evidence>
<keyword evidence="3" id="KW-0479">Metal-binding</keyword>